<name>A0A8S9NSW0_BRACR</name>
<dbReference type="AlphaFoldDB" id="A0A8S9NSW0"/>
<comment type="caution">
    <text evidence="1">The sequence shown here is derived from an EMBL/GenBank/DDBJ whole genome shotgun (WGS) entry which is preliminary data.</text>
</comment>
<accession>A0A8S9NSW0</accession>
<dbReference type="Proteomes" id="UP000712600">
    <property type="component" value="Unassembled WGS sequence"/>
</dbReference>
<proteinExistence type="predicted"/>
<dbReference type="EMBL" id="QGKX02001521">
    <property type="protein sequence ID" value="KAF3506589.1"/>
    <property type="molecule type" value="Genomic_DNA"/>
</dbReference>
<sequence length="155" mass="17246">MVVRECRSAKLVFGSTVVDENQATNKCFYRSMRSIFLSGLNVPSLQDLMRIAVELPCCFWRNIKCILSKISQPQPPGGKKQRILIRSKVHTARNASSREDNTLLTAVARFNARIIYESLLVPADSRSQPGITLLQSLVPAGLDLNCKAGPCNLWI</sequence>
<organism evidence="1 2">
    <name type="scientific">Brassica cretica</name>
    <name type="common">Mustard</name>
    <dbReference type="NCBI Taxonomy" id="69181"/>
    <lineage>
        <taxon>Eukaryota</taxon>
        <taxon>Viridiplantae</taxon>
        <taxon>Streptophyta</taxon>
        <taxon>Embryophyta</taxon>
        <taxon>Tracheophyta</taxon>
        <taxon>Spermatophyta</taxon>
        <taxon>Magnoliopsida</taxon>
        <taxon>eudicotyledons</taxon>
        <taxon>Gunneridae</taxon>
        <taxon>Pentapetalae</taxon>
        <taxon>rosids</taxon>
        <taxon>malvids</taxon>
        <taxon>Brassicales</taxon>
        <taxon>Brassicaceae</taxon>
        <taxon>Brassiceae</taxon>
        <taxon>Brassica</taxon>
    </lineage>
</organism>
<reference evidence="1" key="1">
    <citation type="submission" date="2019-12" db="EMBL/GenBank/DDBJ databases">
        <title>Genome sequencing and annotation of Brassica cretica.</title>
        <authorList>
            <person name="Studholme D.J."/>
            <person name="Sarris P."/>
        </authorList>
    </citation>
    <scope>NUCLEOTIDE SEQUENCE</scope>
    <source>
        <strain evidence="1">PFS-109/04</strain>
        <tissue evidence="1">Leaf</tissue>
    </source>
</reference>
<evidence type="ECO:0000313" key="1">
    <source>
        <dbReference type="EMBL" id="KAF3506589.1"/>
    </source>
</evidence>
<gene>
    <name evidence="1" type="ORF">F2Q69_00006329</name>
</gene>
<protein>
    <submittedName>
        <fullName evidence="1">Uncharacterized protein</fullName>
    </submittedName>
</protein>
<evidence type="ECO:0000313" key="2">
    <source>
        <dbReference type="Proteomes" id="UP000712600"/>
    </source>
</evidence>